<gene>
    <name evidence="3" type="ORF">THAOC_13049</name>
</gene>
<evidence type="ECO:0000256" key="1">
    <source>
        <dbReference type="SAM" id="MobiDB-lite"/>
    </source>
</evidence>
<protein>
    <submittedName>
        <fullName evidence="3">Uncharacterized protein</fullName>
    </submittedName>
</protein>
<feature type="signal peptide" evidence="2">
    <location>
        <begin position="1"/>
        <end position="24"/>
    </location>
</feature>
<dbReference type="InterPro" id="IPR032675">
    <property type="entry name" value="LRR_dom_sf"/>
</dbReference>
<feature type="compositionally biased region" description="Basic and acidic residues" evidence="1">
    <location>
        <begin position="275"/>
        <end position="285"/>
    </location>
</feature>
<accession>K0T6H7</accession>
<evidence type="ECO:0000256" key="2">
    <source>
        <dbReference type="SAM" id="SignalP"/>
    </source>
</evidence>
<organism evidence="3 4">
    <name type="scientific">Thalassiosira oceanica</name>
    <name type="common">Marine diatom</name>
    <dbReference type="NCBI Taxonomy" id="159749"/>
    <lineage>
        <taxon>Eukaryota</taxon>
        <taxon>Sar</taxon>
        <taxon>Stramenopiles</taxon>
        <taxon>Ochrophyta</taxon>
        <taxon>Bacillariophyta</taxon>
        <taxon>Coscinodiscophyceae</taxon>
        <taxon>Thalassiosirophycidae</taxon>
        <taxon>Thalassiosirales</taxon>
        <taxon>Thalassiosiraceae</taxon>
        <taxon>Thalassiosira</taxon>
    </lineage>
</organism>
<feature type="chain" id="PRO_5030173140" evidence="2">
    <location>
        <begin position="25"/>
        <end position="298"/>
    </location>
</feature>
<sequence>MHGSNILLLFATLLLLFVQFTVESAVSDNKRGGKPEKDVSNDIVQQAIEDGECNEFDLLCIEARSLNPIGVGVNDILSSSWDSKKRALASSSRIKVVGRHKGNNDKVKDAFQHISSLPSLRHLIVQPNILAEGDKFFIRSRTVSWLLSGCSGLETLVVFDLDLYDNTDVRRLTDSIARCKNLQSVELRRMNVGVKIDSTSSFFEALVAMKMRHVTIELGSIVGGEQTLGEHSAAGLAALLSGGDELSRSEFVRNGEYHLISNNQAMLDEVEPDSEESKRGGHGGDIEDMPQETDKSEL</sequence>
<dbReference type="AlphaFoldDB" id="K0T6H7"/>
<proteinExistence type="predicted"/>
<keyword evidence="4" id="KW-1185">Reference proteome</keyword>
<dbReference type="EMBL" id="AGNL01015305">
    <property type="protein sequence ID" value="EJK66042.1"/>
    <property type="molecule type" value="Genomic_DNA"/>
</dbReference>
<dbReference type="Proteomes" id="UP000266841">
    <property type="component" value="Unassembled WGS sequence"/>
</dbReference>
<keyword evidence="2" id="KW-0732">Signal</keyword>
<dbReference type="SUPFAM" id="SSF52047">
    <property type="entry name" value="RNI-like"/>
    <property type="match status" value="1"/>
</dbReference>
<comment type="caution">
    <text evidence="3">The sequence shown here is derived from an EMBL/GenBank/DDBJ whole genome shotgun (WGS) entry which is preliminary data.</text>
</comment>
<feature type="region of interest" description="Disordered" evidence="1">
    <location>
        <begin position="263"/>
        <end position="298"/>
    </location>
</feature>
<dbReference type="Gene3D" id="3.80.10.10">
    <property type="entry name" value="Ribonuclease Inhibitor"/>
    <property type="match status" value="1"/>
</dbReference>
<name>K0T6H7_THAOC</name>
<evidence type="ECO:0000313" key="3">
    <source>
        <dbReference type="EMBL" id="EJK66042.1"/>
    </source>
</evidence>
<reference evidence="3 4" key="1">
    <citation type="journal article" date="2012" name="Genome Biol.">
        <title>Genome and low-iron response of an oceanic diatom adapted to chronic iron limitation.</title>
        <authorList>
            <person name="Lommer M."/>
            <person name="Specht M."/>
            <person name="Roy A.S."/>
            <person name="Kraemer L."/>
            <person name="Andreson R."/>
            <person name="Gutowska M.A."/>
            <person name="Wolf J."/>
            <person name="Bergner S.V."/>
            <person name="Schilhabel M.B."/>
            <person name="Klostermeier U.C."/>
            <person name="Beiko R.G."/>
            <person name="Rosenstiel P."/>
            <person name="Hippler M."/>
            <person name="Laroche J."/>
        </authorList>
    </citation>
    <scope>NUCLEOTIDE SEQUENCE [LARGE SCALE GENOMIC DNA]</scope>
    <source>
        <strain evidence="3 4">CCMP1005</strain>
    </source>
</reference>
<evidence type="ECO:0000313" key="4">
    <source>
        <dbReference type="Proteomes" id="UP000266841"/>
    </source>
</evidence>